<evidence type="ECO:0000256" key="5">
    <source>
        <dbReference type="ARBA" id="ARBA00044503"/>
    </source>
</evidence>
<gene>
    <name evidence="7" type="ORF">SAMN02745973_00691</name>
</gene>
<dbReference type="EMBL" id="FUWV01000002">
    <property type="protein sequence ID" value="SJZ45412.1"/>
    <property type="molecule type" value="Genomic_DNA"/>
</dbReference>
<keyword evidence="8" id="KW-1185">Reference proteome</keyword>
<evidence type="ECO:0000256" key="6">
    <source>
        <dbReference type="ARBA" id="ARBA00044538"/>
    </source>
</evidence>
<keyword evidence="4" id="KW-0788">Thiol protease</keyword>
<dbReference type="InterPro" id="IPR007422">
    <property type="entry name" value="Peptidase_Prp"/>
</dbReference>
<dbReference type="InterPro" id="IPR036764">
    <property type="entry name" value="Peptidase_Prp_sf"/>
</dbReference>
<dbReference type="PANTHER" id="PTHR39178:SF1">
    <property type="entry name" value="RIBOSOMAL-PROCESSING CYSTEINE PROTEASE PRP"/>
    <property type="match status" value="1"/>
</dbReference>
<dbReference type="PANTHER" id="PTHR39178">
    <property type="entry name" value="HYPOTHETICAL RIBOSOME-ASSOCIATED PROTEIN"/>
    <property type="match status" value="1"/>
</dbReference>
<keyword evidence="3" id="KW-0378">Hydrolase</keyword>
<name>A0A1T4KSK4_9FIRM</name>
<organism evidence="7 8">
    <name type="scientific">Garciella nitratireducens DSM 15102</name>
    <dbReference type="NCBI Taxonomy" id="1121911"/>
    <lineage>
        <taxon>Bacteria</taxon>
        <taxon>Bacillati</taxon>
        <taxon>Bacillota</taxon>
        <taxon>Clostridia</taxon>
        <taxon>Eubacteriales</taxon>
        <taxon>Eubacteriaceae</taxon>
        <taxon>Garciella</taxon>
    </lineage>
</organism>
<dbReference type="Gene3D" id="3.30.70.1490">
    <property type="entry name" value="Cysteine protease Prp"/>
    <property type="match status" value="1"/>
</dbReference>
<comment type="similarity">
    <text evidence="5">Belongs to the Prp family.</text>
</comment>
<dbReference type="CDD" id="cd16332">
    <property type="entry name" value="Prp-like"/>
    <property type="match status" value="1"/>
</dbReference>
<accession>A0A1T4KSK4</accession>
<protein>
    <recommendedName>
        <fullName evidence="6">Ribosomal processing cysteine protease Prp</fullName>
    </recommendedName>
</protein>
<proteinExistence type="inferred from homology"/>
<evidence type="ECO:0000313" key="8">
    <source>
        <dbReference type="Proteomes" id="UP000196365"/>
    </source>
</evidence>
<evidence type="ECO:0000256" key="3">
    <source>
        <dbReference type="ARBA" id="ARBA00022801"/>
    </source>
</evidence>
<dbReference type="Proteomes" id="UP000196365">
    <property type="component" value="Unassembled WGS sequence"/>
</dbReference>
<dbReference type="AlphaFoldDB" id="A0A1T4KSK4"/>
<evidence type="ECO:0000313" key="7">
    <source>
        <dbReference type="EMBL" id="SJZ45412.1"/>
    </source>
</evidence>
<dbReference type="Pfam" id="PF04327">
    <property type="entry name" value="Peptidase_Prp"/>
    <property type="match status" value="1"/>
</dbReference>
<dbReference type="GO" id="GO:0006508">
    <property type="term" value="P:proteolysis"/>
    <property type="evidence" value="ECO:0007669"/>
    <property type="project" value="UniProtKB-KW"/>
</dbReference>
<dbReference type="GO" id="GO:0008234">
    <property type="term" value="F:cysteine-type peptidase activity"/>
    <property type="evidence" value="ECO:0007669"/>
    <property type="project" value="UniProtKB-KW"/>
</dbReference>
<dbReference type="GO" id="GO:0042254">
    <property type="term" value="P:ribosome biogenesis"/>
    <property type="evidence" value="ECO:0007669"/>
    <property type="project" value="UniProtKB-KW"/>
</dbReference>
<dbReference type="OrthoDB" id="48998at2"/>
<dbReference type="RefSeq" id="WP_087678111.1">
    <property type="nucleotide sequence ID" value="NZ_FUWV01000002.1"/>
</dbReference>
<evidence type="ECO:0000256" key="4">
    <source>
        <dbReference type="ARBA" id="ARBA00022807"/>
    </source>
</evidence>
<reference evidence="7 8" key="1">
    <citation type="submission" date="2017-02" db="EMBL/GenBank/DDBJ databases">
        <authorList>
            <person name="Peterson S.W."/>
        </authorList>
    </citation>
    <scope>NUCLEOTIDE SEQUENCE [LARGE SCALE GENOMIC DNA]</scope>
    <source>
        <strain evidence="7 8">DSM 15102</strain>
    </source>
</reference>
<evidence type="ECO:0000256" key="1">
    <source>
        <dbReference type="ARBA" id="ARBA00022517"/>
    </source>
</evidence>
<dbReference type="SUPFAM" id="SSF118010">
    <property type="entry name" value="TM1457-like"/>
    <property type="match status" value="1"/>
</dbReference>
<keyword evidence="2" id="KW-0645">Protease</keyword>
<keyword evidence="1" id="KW-0690">Ribosome biogenesis</keyword>
<sequence length="110" mass="12473">MIQINVWEDEEQKIKKFLVKGHAGYGEEGWDIVCSAVSALTIATLNGLTEYVSIPLDIEIEDGYVYCAITTKMSKLQTIQSQAILQTMKLAFENIVDEYGEYVKMDKMKI</sequence>
<evidence type="ECO:0000256" key="2">
    <source>
        <dbReference type="ARBA" id="ARBA00022670"/>
    </source>
</evidence>